<name>A0A2J6RUS5_HYAVF</name>
<accession>A0A2J6RUS5</accession>
<sequence>MSITALSNDLREILNDRRDSANQPSSLLYQAHLEALNSRHAELPIYTSLQTPSLEDSRMVNPEADYRQKTTILNVQSLFLGTVCVLLQPALMAILQDPSSSSENKLIIYARRCVLSATVLIRLYDEIAGSEYPLSASWIAQHFLFIATLVLIADTSRTDSTLEEFVSLDEHLECIQTAQNLLDQVSSTSPQATIVRLFCRAAGLSGNIKVH</sequence>
<dbReference type="Proteomes" id="UP000235786">
    <property type="component" value="Unassembled WGS sequence"/>
</dbReference>
<dbReference type="AlphaFoldDB" id="A0A2J6RUS5"/>
<dbReference type="EMBL" id="KZ613943">
    <property type="protein sequence ID" value="PMD42274.1"/>
    <property type="molecule type" value="Genomic_DNA"/>
</dbReference>
<proteinExistence type="predicted"/>
<organism evidence="1 2">
    <name type="scientific">Hyaloscypha variabilis (strain UAMH 11265 / GT02V1 / F)</name>
    <name type="common">Meliniomyces variabilis</name>
    <dbReference type="NCBI Taxonomy" id="1149755"/>
    <lineage>
        <taxon>Eukaryota</taxon>
        <taxon>Fungi</taxon>
        <taxon>Dikarya</taxon>
        <taxon>Ascomycota</taxon>
        <taxon>Pezizomycotina</taxon>
        <taxon>Leotiomycetes</taxon>
        <taxon>Helotiales</taxon>
        <taxon>Hyaloscyphaceae</taxon>
        <taxon>Hyaloscypha</taxon>
        <taxon>Hyaloscypha variabilis</taxon>
    </lineage>
</organism>
<dbReference type="OrthoDB" id="3534939at2759"/>
<protein>
    <recommendedName>
        <fullName evidence="3">Transcription factor domain-containing protein</fullName>
    </recommendedName>
</protein>
<gene>
    <name evidence="1" type="ORF">L207DRAFT_580942</name>
</gene>
<evidence type="ECO:0008006" key="3">
    <source>
        <dbReference type="Google" id="ProtNLM"/>
    </source>
</evidence>
<reference evidence="1 2" key="1">
    <citation type="submission" date="2016-04" db="EMBL/GenBank/DDBJ databases">
        <title>A degradative enzymes factory behind the ericoid mycorrhizal symbiosis.</title>
        <authorList>
            <consortium name="DOE Joint Genome Institute"/>
            <person name="Martino E."/>
            <person name="Morin E."/>
            <person name="Grelet G."/>
            <person name="Kuo A."/>
            <person name="Kohler A."/>
            <person name="Daghino S."/>
            <person name="Barry K."/>
            <person name="Choi C."/>
            <person name="Cichocki N."/>
            <person name="Clum A."/>
            <person name="Copeland A."/>
            <person name="Hainaut M."/>
            <person name="Haridas S."/>
            <person name="Labutti K."/>
            <person name="Lindquist E."/>
            <person name="Lipzen A."/>
            <person name="Khouja H.-R."/>
            <person name="Murat C."/>
            <person name="Ohm R."/>
            <person name="Olson A."/>
            <person name="Spatafora J."/>
            <person name="Veneault-Fourrey C."/>
            <person name="Henrissat B."/>
            <person name="Grigoriev I."/>
            <person name="Martin F."/>
            <person name="Perotto S."/>
        </authorList>
    </citation>
    <scope>NUCLEOTIDE SEQUENCE [LARGE SCALE GENOMIC DNA]</scope>
    <source>
        <strain evidence="1 2">F</strain>
    </source>
</reference>
<evidence type="ECO:0000313" key="1">
    <source>
        <dbReference type="EMBL" id="PMD42274.1"/>
    </source>
</evidence>
<keyword evidence="2" id="KW-1185">Reference proteome</keyword>
<dbReference type="CDD" id="cd12148">
    <property type="entry name" value="fungal_TF_MHR"/>
    <property type="match status" value="1"/>
</dbReference>
<evidence type="ECO:0000313" key="2">
    <source>
        <dbReference type="Proteomes" id="UP000235786"/>
    </source>
</evidence>